<protein>
    <submittedName>
        <fullName evidence="3">Universal stress protein</fullName>
    </submittedName>
</protein>
<dbReference type="InterPro" id="IPR014729">
    <property type="entry name" value="Rossmann-like_a/b/a_fold"/>
</dbReference>
<reference evidence="4" key="1">
    <citation type="submission" date="2019-04" db="EMBL/GenBank/DDBJ databases">
        <title>Draft genome sequence of Pseudonocardiaceae bacterium SL3-2-4.</title>
        <authorList>
            <person name="Ningsih F."/>
            <person name="Yokota A."/>
            <person name="Sakai Y."/>
            <person name="Nanatani K."/>
            <person name="Yabe S."/>
            <person name="Oetari A."/>
            <person name="Sjamsuridzal W."/>
        </authorList>
    </citation>
    <scope>NUCLEOTIDE SEQUENCE [LARGE SCALE GENOMIC DNA]</scope>
    <source>
        <strain evidence="4">SL3-2-4</strain>
    </source>
</reference>
<organism evidence="3 4">
    <name type="scientific">Gandjariella thermophila</name>
    <dbReference type="NCBI Taxonomy" id="1931992"/>
    <lineage>
        <taxon>Bacteria</taxon>
        <taxon>Bacillati</taxon>
        <taxon>Actinomycetota</taxon>
        <taxon>Actinomycetes</taxon>
        <taxon>Pseudonocardiales</taxon>
        <taxon>Pseudonocardiaceae</taxon>
        <taxon>Gandjariella</taxon>
    </lineage>
</organism>
<comment type="similarity">
    <text evidence="1">Belongs to the universal stress protein A family.</text>
</comment>
<dbReference type="PRINTS" id="PR01438">
    <property type="entry name" value="UNVRSLSTRESS"/>
</dbReference>
<dbReference type="InterPro" id="IPR006016">
    <property type="entry name" value="UspA"/>
</dbReference>
<accession>A0A4D4J196</accession>
<dbReference type="SUPFAM" id="SSF52402">
    <property type="entry name" value="Adenine nucleotide alpha hydrolases-like"/>
    <property type="match status" value="1"/>
</dbReference>
<dbReference type="CDD" id="cd00293">
    <property type="entry name" value="USP-like"/>
    <property type="match status" value="1"/>
</dbReference>
<gene>
    <name evidence="3" type="ORF">GTS_00520</name>
</gene>
<evidence type="ECO:0000313" key="4">
    <source>
        <dbReference type="Proteomes" id="UP000298860"/>
    </source>
</evidence>
<dbReference type="InterPro" id="IPR006015">
    <property type="entry name" value="Universal_stress_UspA"/>
</dbReference>
<evidence type="ECO:0000256" key="1">
    <source>
        <dbReference type="ARBA" id="ARBA00008791"/>
    </source>
</evidence>
<evidence type="ECO:0000259" key="2">
    <source>
        <dbReference type="Pfam" id="PF00582"/>
    </source>
</evidence>
<evidence type="ECO:0000313" key="3">
    <source>
        <dbReference type="EMBL" id="GDY28419.1"/>
    </source>
</evidence>
<dbReference type="OrthoDB" id="3427787at2"/>
<keyword evidence="4" id="KW-1185">Reference proteome</keyword>
<comment type="caution">
    <text evidence="3">The sequence shown here is derived from an EMBL/GenBank/DDBJ whole genome shotgun (WGS) entry which is preliminary data.</text>
</comment>
<dbReference type="AlphaFoldDB" id="A0A4D4J196"/>
<dbReference type="RefSeq" id="WP_137811652.1">
    <property type="nucleotide sequence ID" value="NZ_BJFL01000001.1"/>
</dbReference>
<dbReference type="PANTHER" id="PTHR46268:SF6">
    <property type="entry name" value="UNIVERSAL STRESS PROTEIN UP12"/>
    <property type="match status" value="1"/>
</dbReference>
<dbReference type="EMBL" id="BJFL01000001">
    <property type="protein sequence ID" value="GDY28419.1"/>
    <property type="molecule type" value="Genomic_DNA"/>
</dbReference>
<name>A0A4D4J196_9PSEU</name>
<dbReference type="Proteomes" id="UP000298860">
    <property type="component" value="Unassembled WGS sequence"/>
</dbReference>
<feature type="domain" description="UspA" evidence="2">
    <location>
        <begin position="4"/>
        <end position="148"/>
    </location>
</feature>
<dbReference type="Pfam" id="PF00582">
    <property type="entry name" value="Usp"/>
    <property type="match status" value="1"/>
</dbReference>
<dbReference type="PANTHER" id="PTHR46268">
    <property type="entry name" value="STRESS RESPONSE PROTEIN NHAX"/>
    <property type="match status" value="1"/>
</dbReference>
<proteinExistence type="inferred from homology"/>
<dbReference type="Gene3D" id="3.40.50.620">
    <property type="entry name" value="HUPs"/>
    <property type="match status" value="1"/>
</dbReference>
<sequence length="151" mass="16177">MSSYRKVLVGTDGSKPSLRAVERAAEVARDSSADLVIVCAYYPTSEEEEQRAQDELREEAFQVIGSAPAEDTLREATDRARAAGLTSEIETVAVLGAPVSSLLDEAENRSADLLVVGSRGLNTLKGRILGSVPSEVARRADCDVLVVRTTR</sequence>